<dbReference type="EMBL" id="OZ021735">
    <property type="protein sequence ID" value="CAK9310654.1"/>
    <property type="molecule type" value="Genomic_DNA"/>
</dbReference>
<keyword evidence="11" id="KW-0547">Nucleotide-binding</keyword>
<dbReference type="Pfam" id="PF07714">
    <property type="entry name" value="PK_Tyr_Ser-Thr"/>
    <property type="match status" value="2"/>
</dbReference>
<evidence type="ECO:0000256" key="6">
    <source>
        <dbReference type="ARBA" id="ARBA00022737"/>
    </source>
</evidence>
<dbReference type="PROSITE" id="PS51450">
    <property type="entry name" value="LRR"/>
    <property type="match status" value="1"/>
</dbReference>
<dbReference type="InterPro" id="IPR001245">
    <property type="entry name" value="Ser-Thr/Tyr_kinase_cat_dom"/>
</dbReference>
<dbReference type="PANTHER" id="PTHR45631">
    <property type="entry name" value="OS07G0107800 PROTEIN-RELATED"/>
    <property type="match status" value="1"/>
</dbReference>
<name>A0ABP0XR63_9ROSI</name>
<dbReference type="EC" id="2.7.11.1" evidence="2"/>
<sequence length="1132" mass="126414">MIDDIQVAVKMLAPPAIQDQDQFKAQRNVTILLNLHHRNLTNLVGQLREGTYLGLIVEYVATGSLEICRNKFKCHKLGRQTPNSNGCSSRLSPKSEVYSFSPTLLEIVSCKQTISESQGQNSIHIIKWVGSMLALGDFRNIADQRLKGEHSINSVRKVVEVAMACVSVNSERSATTNQVVAELKSWLAIELSITSDGQPPDSTESIEMASIYMALPPQSSPMASTLLEVHDQSSEFYSKKTNFKCPIYSQPERDSRGVMMGTRTRSFLFCLALIHAVQAQDQSGFISLDCGLPANSSYTTNLTYISDAAYINSGETGTIDLNKNSYEQQLWSLRCFPNGTRNCYNISDITSGTKYLIRASFLYGNYDGLRSSPIFDLYFGDSLWDTVNITLEAYTFIYEIIHIPSTNKVQICLINIGAGTPFISALEFRPLPDYIYPIGSGSLLLTFRWDIGSTSNISYRFPYDVFDRIWLPVNNDNYFNRLSTSLTVDVNQTENQPPAIVMETTIVPKNASNPFSLTWETDDENTQYYAYLYFAELVKLKRNQFRGFNISHNGKYWKGPVIPDYLNTSSIYNIKPLDLEKQHNLTFTRIENSTLPPIFNAVEIYSNTEISELETDQGDVDAITKIKSTYGVIKDWEGDPCIPRAYSWSGIGCSNESSPRIISLNLSSTSLTGLISNDISDLTALQILDLSNNSLTGKVPDFSKLLNLKVLNLENNNFSCPIPPELVRRFNDSLLSLSKQCNGEMIVVEKEKKNKVVIPVVASIGGLLVIAMIAGIVFWIARTKRKQEGNAAMEMHHLETNINVGNSSLETNRHQFTYSEVVRLTNNFVRILGRGSFGAVYHGMIDDIQVAVKMLAPSAIQGHDQFKAEECTLYRVTVLLNVHHRYLTNLVGYLSEGTHLGLIFEYMANGSLAQHLHEISSSVISWEDRLRIAMDAAQGLEYLHDGCKPPIIHGNVKPTNILLTKKFQAKLSDFGVSKSYSTNDNTGYLDPEYKTSNRLSSKSDVYSFGLTLLEIVCCKPVISKSQGHDSIHIIKWVGSMVAQGDFRNIADQRLKGKYNITSVRKAVEVAMACVSVNSERRPTMNQVVAELKSCLAIELSRTPENQDPCSTESTEMTSIYMVLPPQTGPMAR</sequence>
<gene>
    <name evidence="14" type="ORF">CITCOLO1_LOCUS2286</name>
</gene>
<evidence type="ECO:0000256" key="2">
    <source>
        <dbReference type="ARBA" id="ARBA00012513"/>
    </source>
</evidence>
<dbReference type="InterPro" id="IPR001611">
    <property type="entry name" value="Leu-rich_rpt"/>
</dbReference>
<dbReference type="SUPFAM" id="SSF56112">
    <property type="entry name" value="Protein kinase-like (PK-like)"/>
    <property type="match status" value="2"/>
</dbReference>
<evidence type="ECO:0000256" key="5">
    <source>
        <dbReference type="ARBA" id="ARBA00022729"/>
    </source>
</evidence>
<dbReference type="InterPro" id="IPR024788">
    <property type="entry name" value="Malectin-like_Carb-bd_dom"/>
</dbReference>
<evidence type="ECO:0000313" key="15">
    <source>
        <dbReference type="Proteomes" id="UP001642487"/>
    </source>
</evidence>
<proteinExistence type="predicted"/>
<evidence type="ECO:0000313" key="14">
    <source>
        <dbReference type="EMBL" id="CAK9310654.1"/>
    </source>
</evidence>
<comment type="catalytic activity">
    <reaction evidence="9">
        <text>L-threonyl-[protein] + ATP = O-phospho-L-threonyl-[protein] + ADP + H(+)</text>
        <dbReference type="Rhea" id="RHEA:46608"/>
        <dbReference type="Rhea" id="RHEA-COMP:11060"/>
        <dbReference type="Rhea" id="RHEA-COMP:11605"/>
        <dbReference type="ChEBI" id="CHEBI:15378"/>
        <dbReference type="ChEBI" id="CHEBI:30013"/>
        <dbReference type="ChEBI" id="CHEBI:30616"/>
        <dbReference type="ChEBI" id="CHEBI:61977"/>
        <dbReference type="ChEBI" id="CHEBI:456216"/>
        <dbReference type="EC" id="2.7.11.1"/>
    </reaction>
</comment>
<feature type="binding site" evidence="11">
    <location>
        <position position="853"/>
    </location>
    <ligand>
        <name>ATP</name>
        <dbReference type="ChEBI" id="CHEBI:30616"/>
    </ligand>
</feature>
<evidence type="ECO:0000256" key="8">
    <source>
        <dbReference type="ARBA" id="ARBA00023136"/>
    </source>
</evidence>
<keyword evidence="11" id="KW-0067">ATP-binding</keyword>
<feature type="transmembrane region" description="Helical" evidence="12">
    <location>
        <begin position="756"/>
        <end position="781"/>
    </location>
</feature>
<dbReference type="SUPFAM" id="SSF52058">
    <property type="entry name" value="L domain-like"/>
    <property type="match status" value="1"/>
</dbReference>
<dbReference type="Proteomes" id="UP001642487">
    <property type="component" value="Chromosome 1"/>
</dbReference>
<protein>
    <recommendedName>
        <fullName evidence="2">non-specific serine/threonine protein kinase</fullName>
        <ecNumber evidence="2">2.7.11.1</ecNumber>
    </recommendedName>
</protein>
<evidence type="ECO:0000256" key="4">
    <source>
        <dbReference type="ARBA" id="ARBA00022692"/>
    </source>
</evidence>
<keyword evidence="6" id="KW-0677">Repeat</keyword>
<reference evidence="14 15" key="1">
    <citation type="submission" date="2024-03" db="EMBL/GenBank/DDBJ databases">
        <authorList>
            <person name="Gkanogiannis A."/>
            <person name="Becerra Lopez-Lavalle L."/>
        </authorList>
    </citation>
    <scope>NUCLEOTIDE SEQUENCE [LARGE SCALE GENOMIC DNA]</scope>
</reference>
<keyword evidence="5" id="KW-0732">Signal</keyword>
<dbReference type="InterPro" id="IPR011009">
    <property type="entry name" value="Kinase-like_dom_sf"/>
</dbReference>
<dbReference type="PROSITE" id="PS50011">
    <property type="entry name" value="PROTEIN_KINASE_DOM"/>
    <property type="match status" value="1"/>
</dbReference>
<evidence type="ECO:0000256" key="11">
    <source>
        <dbReference type="PROSITE-ProRule" id="PRU10141"/>
    </source>
</evidence>
<evidence type="ECO:0000256" key="3">
    <source>
        <dbReference type="ARBA" id="ARBA00022614"/>
    </source>
</evidence>
<dbReference type="Pfam" id="PF00560">
    <property type="entry name" value="LRR_1"/>
    <property type="match status" value="2"/>
</dbReference>
<evidence type="ECO:0000259" key="13">
    <source>
        <dbReference type="PROSITE" id="PS50011"/>
    </source>
</evidence>
<dbReference type="Gene3D" id="3.30.200.20">
    <property type="entry name" value="Phosphorylase Kinase, domain 1"/>
    <property type="match status" value="2"/>
</dbReference>
<organism evidence="14 15">
    <name type="scientific">Citrullus colocynthis</name>
    <name type="common">colocynth</name>
    <dbReference type="NCBI Taxonomy" id="252529"/>
    <lineage>
        <taxon>Eukaryota</taxon>
        <taxon>Viridiplantae</taxon>
        <taxon>Streptophyta</taxon>
        <taxon>Embryophyta</taxon>
        <taxon>Tracheophyta</taxon>
        <taxon>Spermatophyta</taxon>
        <taxon>Magnoliopsida</taxon>
        <taxon>eudicotyledons</taxon>
        <taxon>Gunneridae</taxon>
        <taxon>Pentapetalae</taxon>
        <taxon>rosids</taxon>
        <taxon>fabids</taxon>
        <taxon>Cucurbitales</taxon>
        <taxon>Cucurbitaceae</taxon>
        <taxon>Benincaseae</taxon>
        <taxon>Citrullus</taxon>
    </lineage>
</organism>
<keyword evidence="7 12" id="KW-1133">Transmembrane helix</keyword>
<dbReference type="InterPro" id="IPR017441">
    <property type="entry name" value="Protein_kinase_ATP_BS"/>
</dbReference>
<evidence type="ECO:0000256" key="10">
    <source>
        <dbReference type="ARBA" id="ARBA00048679"/>
    </source>
</evidence>
<dbReference type="InterPro" id="IPR032675">
    <property type="entry name" value="LRR_dom_sf"/>
</dbReference>
<evidence type="ECO:0000256" key="1">
    <source>
        <dbReference type="ARBA" id="ARBA00004167"/>
    </source>
</evidence>
<evidence type="ECO:0000256" key="9">
    <source>
        <dbReference type="ARBA" id="ARBA00047899"/>
    </source>
</evidence>
<keyword evidence="4 12" id="KW-0812">Transmembrane</keyword>
<dbReference type="PANTHER" id="PTHR45631:SF202">
    <property type="entry name" value="SENESCENCE-INDUCED RECEPTOR-LIKE SERINE_THREONINE-PROTEIN KINASE"/>
    <property type="match status" value="1"/>
</dbReference>
<dbReference type="PROSITE" id="PS00107">
    <property type="entry name" value="PROTEIN_KINASE_ATP"/>
    <property type="match status" value="1"/>
</dbReference>
<feature type="domain" description="Protein kinase" evidence="13">
    <location>
        <begin position="826"/>
        <end position="1095"/>
    </location>
</feature>
<dbReference type="Gene3D" id="3.80.10.10">
    <property type="entry name" value="Ribonuclease Inhibitor"/>
    <property type="match status" value="1"/>
</dbReference>
<keyword evidence="8 12" id="KW-0472">Membrane</keyword>
<evidence type="ECO:0000256" key="7">
    <source>
        <dbReference type="ARBA" id="ARBA00022989"/>
    </source>
</evidence>
<dbReference type="Gene3D" id="1.10.510.10">
    <property type="entry name" value="Transferase(Phosphotransferase) domain 1"/>
    <property type="match status" value="2"/>
</dbReference>
<dbReference type="Pfam" id="PF12819">
    <property type="entry name" value="Malectin_like"/>
    <property type="match status" value="1"/>
</dbReference>
<keyword evidence="15" id="KW-1185">Reference proteome</keyword>
<comment type="subcellular location">
    <subcellularLocation>
        <location evidence="1">Membrane</location>
        <topology evidence="1">Single-pass membrane protein</topology>
    </subcellularLocation>
</comment>
<comment type="catalytic activity">
    <reaction evidence="10">
        <text>L-seryl-[protein] + ATP = O-phospho-L-seryl-[protein] + ADP + H(+)</text>
        <dbReference type="Rhea" id="RHEA:17989"/>
        <dbReference type="Rhea" id="RHEA-COMP:9863"/>
        <dbReference type="Rhea" id="RHEA-COMP:11604"/>
        <dbReference type="ChEBI" id="CHEBI:15378"/>
        <dbReference type="ChEBI" id="CHEBI:29999"/>
        <dbReference type="ChEBI" id="CHEBI:30616"/>
        <dbReference type="ChEBI" id="CHEBI:83421"/>
        <dbReference type="ChEBI" id="CHEBI:456216"/>
        <dbReference type="EC" id="2.7.11.1"/>
    </reaction>
</comment>
<evidence type="ECO:0000256" key="12">
    <source>
        <dbReference type="SAM" id="Phobius"/>
    </source>
</evidence>
<accession>A0ABP0XR63</accession>
<dbReference type="InterPro" id="IPR000719">
    <property type="entry name" value="Prot_kinase_dom"/>
</dbReference>
<keyword evidence="3" id="KW-0433">Leucine-rich repeat</keyword>